<keyword evidence="3" id="KW-1003">Cell membrane</keyword>
<feature type="transmembrane region" description="Helical" evidence="7">
    <location>
        <begin position="268"/>
        <end position="285"/>
    </location>
</feature>
<dbReference type="EMBL" id="JACIEK010000001">
    <property type="protein sequence ID" value="MBB3997099.1"/>
    <property type="molecule type" value="Genomic_DNA"/>
</dbReference>
<keyword evidence="5 7" id="KW-1133">Transmembrane helix</keyword>
<comment type="subcellular location">
    <subcellularLocation>
        <location evidence="1">Cell membrane</location>
        <topology evidence="1">Multi-pass membrane protein</topology>
    </subcellularLocation>
</comment>
<keyword evidence="4 7" id="KW-0812">Transmembrane</keyword>
<evidence type="ECO:0000256" key="2">
    <source>
        <dbReference type="ARBA" id="ARBA00007400"/>
    </source>
</evidence>
<sequence length="342" mass="36054">MGEARAMTAERSVGLDCGRTVAVVAVVFVHTQANVPFTTACDVATRFAVPFFFLLAGFFLRVPAGPIAPALRQVALRTLAPFALWLAIYLLWFQPPMSDWRSPIFLVKLLVQGGPAHHLWFLPSLAVSSALLLVLLKRGAAPGTVAAIAAGLYLVGLLFGAYHDAVFGGDFFWNTRNGPFFGFPFMAIGALIARSPVRPTLAASLAILVAGAALHAGEIVTLDRFGVRFEHDQLLGTLPYALGFFLTAMNLPANAATSALARLGPYSLGIYCVHLLAIEGVQAALAPVAPTPPTSPYLVGLLAAVLSIGFCAVLVQVPALAPLVRTGRRTPAYGKATLRPAG</sequence>
<evidence type="ECO:0000256" key="7">
    <source>
        <dbReference type="SAM" id="Phobius"/>
    </source>
</evidence>
<feature type="transmembrane region" description="Helical" evidence="7">
    <location>
        <begin position="43"/>
        <end position="62"/>
    </location>
</feature>
<feature type="transmembrane region" description="Helical" evidence="7">
    <location>
        <begin position="240"/>
        <end position="261"/>
    </location>
</feature>
<dbReference type="Pfam" id="PF01757">
    <property type="entry name" value="Acyl_transf_3"/>
    <property type="match status" value="1"/>
</dbReference>
<keyword evidence="9" id="KW-0808">Transferase</keyword>
<keyword evidence="10" id="KW-1185">Reference proteome</keyword>
<evidence type="ECO:0000256" key="6">
    <source>
        <dbReference type="ARBA" id="ARBA00023136"/>
    </source>
</evidence>
<dbReference type="GO" id="GO:0016413">
    <property type="term" value="F:O-acetyltransferase activity"/>
    <property type="evidence" value="ECO:0007669"/>
    <property type="project" value="TreeGrafter"/>
</dbReference>
<keyword evidence="6 7" id="KW-0472">Membrane</keyword>
<gene>
    <name evidence="9" type="ORF">GGR04_000920</name>
</gene>
<evidence type="ECO:0000256" key="3">
    <source>
        <dbReference type="ARBA" id="ARBA00022475"/>
    </source>
</evidence>
<dbReference type="PANTHER" id="PTHR40074:SF2">
    <property type="entry name" value="O-ACETYLTRANSFERASE WECH"/>
    <property type="match status" value="1"/>
</dbReference>
<feature type="domain" description="Acyltransferase 3" evidence="8">
    <location>
        <begin position="14"/>
        <end position="314"/>
    </location>
</feature>
<evidence type="ECO:0000259" key="8">
    <source>
        <dbReference type="Pfam" id="PF01757"/>
    </source>
</evidence>
<dbReference type="RefSeq" id="WP_183198295.1">
    <property type="nucleotide sequence ID" value="NZ_JACIEK010000001.1"/>
</dbReference>
<dbReference type="GO" id="GO:0009246">
    <property type="term" value="P:enterobacterial common antigen biosynthetic process"/>
    <property type="evidence" value="ECO:0007669"/>
    <property type="project" value="TreeGrafter"/>
</dbReference>
<evidence type="ECO:0000256" key="4">
    <source>
        <dbReference type="ARBA" id="ARBA00022692"/>
    </source>
</evidence>
<comment type="similarity">
    <text evidence="2">Belongs to the acyltransferase 3 family.</text>
</comment>
<dbReference type="InterPro" id="IPR002656">
    <property type="entry name" value="Acyl_transf_3_dom"/>
</dbReference>
<evidence type="ECO:0000256" key="5">
    <source>
        <dbReference type="ARBA" id="ARBA00022989"/>
    </source>
</evidence>
<dbReference type="PANTHER" id="PTHR40074">
    <property type="entry name" value="O-ACETYLTRANSFERASE WECH"/>
    <property type="match status" value="1"/>
</dbReference>
<reference evidence="9 10" key="1">
    <citation type="submission" date="2020-08" db="EMBL/GenBank/DDBJ databases">
        <title>Genomic Encyclopedia of Type Strains, Phase IV (KMG-IV): sequencing the most valuable type-strain genomes for metagenomic binning, comparative biology and taxonomic classification.</title>
        <authorList>
            <person name="Goeker M."/>
        </authorList>
    </citation>
    <scope>NUCLEOTIDE SEQUENCE [LARGE SCALE GENOMIC DNA]</scope>
    <source>
        <strain evidence="9 10">DSM 102238</strain>
    </source>
</reference>
<feature type="transmembrane region" description="Helical" evidence="7">
    <location>
        <begin position="74"/>
        <end position="93"/>
    </location>
</feature>
<dbReference type="Proteomes" id="UP000542776">
    <property type="component" value="Unassembled WGS sequence"/>
</dbReference>
<evidence type="ECO:0000256" key="1">
    <source>
        <dbReference type="ARBA" id="ARBA00004651"/>
    </source>
</evidence>
<feature type="transmembrane region" description="Helical" evidence="7">
    <location>
        <begin position="297"/>
        <end position="321"/>
    </location>
</feature>
<keyword evidence="9" id="KW-0012">Acyltransferase</keyword>
<organism evidence="9 10">
    <name type="scientific">Aureimonas pseudogalii</name>
    <dbReference type="NCBI Taxonomy" id="1744844"/>
    <lineage>
        <taxon>Bacteria</taxon>
        <taxon>Pseudomonadati</taxon>
        <taxon>Pseudomonadota</taxon>
        <taxon>Alphaproteobacteria</taxon>
        <taxon>Hyphomicrobiales</taxon>
        <taxon>Aurantimonadaceae</taxon>
        <taxon>Aureimonas</taxon>
    </lineage>
</organism>
<evidence type="ECO:0000313" key="10">
    <source>
        <dbReference type="Proteomes" id="UP000542776"/>
    </source>
</evidence>
<feature type="transmembrane region" description="Helical" evidence="7">
    <location>
        <begin position="200"/>
        <end position="220"/>
    </location>
</feature>
<dbReference type="GO" id="GO:0005886">
    <property type="term" value="C:plasma membrane"/>
    <property type="evidence" value="ECO:0007669"/>
    <property type="project" value="UniProtKB-SubCell"/>
</dbReference>
<dbReference type="AlphaFoldDB" id="A0A7W6H4I4"/>
<feature type="transmembrane region" description="Helical" evidence="7">
    <location>
        <begin position="143"/>
        <end position="163"/>
    </location>
</feature>
<comment type="caution">
    <text evidence="9">The sequence shown here is derived from an EMBL/GenBank/DDBJ whole genome shotgun (WGS) entry which is preliminary data.</text>
</comment>
<proteinExistence type="inferred from homology"/>
<evidence type="ECO:0000313" key="9">
    <source>
        <dbReference type="EMBL" id="MBB3997099.1"/>
    </source>
</evidence>
<protein>
    <submittedName>
        <fullName evidence="9">Surface polysaccharide O-acyltransferase-like enzyme</fullName>
    </submittedName>
</protein>
<feature type="transmembrane region" description="Helical" evidence="7">
    <location>
        <begin position="175"/>
        <end position="193"/>
    </location>
</feature>
<feature type="transmembrane region" description="Helical" evidence="7">
    <location>
        <begin position="118"/>
        <end position="136"/>
    </location>
</feature>
<accession>A0A7W6H4I4</accession>
<name>A0A7W6H4I4_9HYPH</name>